<dbReference type="GO" id="GO:0016491">
    <property type="term" value="F:oxidoreductase activity"/>
    <property type="evidence" value="ECO:0007669"/>
    <property type="project" value="UniProtKB-KW"/>
</dbReference>
<dbReference type="EMBL" id="CP137852">
    <property type="protein sequence ID" value="WPB86068.1"/>
    <property type="molecule type" value="Genomic_DNA"/>
</dbReference>
<dbReference type="SUPFAM" id="SSF51905">
    <property type="entry name" value="FAD/NAD(P)-binding domain"/>
    <property type="match status" value="1"/>
</dbReference>
<name>A0ABZ0PK06_9PROT</name>
<organism evidence="4 5">
    <name type="scientific">Sediminicoccus rosea</name>
    <dbReference type="NCBI Taxonomy" id="1225128"/>
    <lineage>
        <taxon>Bacteria</taxon>
        <taxon>Pseudomonadati</taxon>
        <taxon>Pseudomonadota</taxon>
        <taxon>Alphaproteobacteria</taxon>
        <taxon>Acetobacterales</taxon>
        <taxon>Roseomonadaceae</taxon>
        <taxon>Sediminicoccus</taxon>
    </lineage>
</organism>
<gene>
    <name evidence="4" type="ORF">R9Z33_04165</name>
</gene>
<reference evidence="4 5" key="1">
    <citation type="submission" date="2023-11" db="EMBL/GenBank/DDBJ databases">
        <title>Arctic aerobic anoxygenic photoheterotroph Sediminicoccus rosea KRV36 adapts its photosynthesis to long days of polar summer.</title>
        <authorList>
            <person name="Tomasch J."/>
            <person name="Kopejtka K."/>
            <person name="Bily T."/>
            <person name="Gardiner A.T."/>
            <person name="Gardian Z."/>
            <person name="Shivaramu S."/>
            <person name="Koblizek M."/>
            <person name="Engelhardt F."/>
            <person name="Kaftan D."/>
        </authorList>
    </citation>
    <scope>NUCLEOTIDE SEQUENCE [LARGE SCALE GENOMIC DNA]</scope>
    <source>
        <strain evidence="4 5">R-30</strain>
    </source>
</reference>
<dbReference type="Pfam" id="PF01266">
    <property type="entry name" value="DAO"/>
    <property type="match status" value="1"/>
</dbReference>
<evidence type="ECO:0000256" key="2">
    <source>
        <dbReference type="ARBA" id="ARBA00023002"/>
    </source>
</evidence>
<dbReference type="RefSeq" id="WP_318650045.1">
    <property type="nucleotide sequence ID" value="NZ_CP137852.1"/>
</dbReference>
<keyword evidence="2 4" id="KW-0560">Oxidoreductase</keyword>
<dbReference type="NCBIfam" id="NF001933">
    <property type="entry name" value="PRK00711.1"/>
    <property type="match status" value="1"/>
</dbReference>
<dbReference type="SUPFAM" id="SSF54373">
    <property type="entry name" value="FAD-linked reductases, C-terminal domain"/>
    <property type="match status" value="1"/>
</dbReference>
<dbReference type="PANTHER" id="PTHR13847">
    <property type="entry name" value="SARCOSINE DEHYDROGENASE-RELATED"/>
    <property type="match status" value="1"/>
</dbReference>
<evidence type="ECO:0000313" key="4">
    <source>
        <dbReference type="EMBL" id="WPB86068.1"/>
    </source>
</evidence>
<keyword evidence="5" id="KW-1185">Reference proteome</keyword>
<comment type="similarity">
    <text evidence="1">Belongs to the DadA oxidoreductase family.</text>
</comment>
<evidence type="ECO:0000313" key="5">
    <source>
        <dbReference type="Proteomes" id="UP001305521"/>
    </source>
</evidence>
<dbReference type="InterPro" id="IPR006076">
    <property type="entry name" value="FAD-dep_OxRdtase"/>
</dbReference>
<dbReference type="InterPro" id="IPR036188">
    <property type="entry name" value="FAD/NAD-bd_sf"/>
</dbReference>
<dbReference type="Gene3D" id="3.30.9.10">
    <property type="entry name" value="D-Amino Acid Oxidase, subunit A, domain 2"/>
    <property type="match status" value="1"/>
</dbReference>
<evidence type="ECO:0000256" key="1">
    <source>
        <dbReference type="ARBA" id="ARBA00009410"/>
    </source>
</evidence>
<dbReference type="Gene3D" id="3.50.50.60">
    <property type="entry name" value="FAD/NAD(P)-binding domain"/>
    <property type="match status" value="2"/>
</dbReference>
<feature type="domain" description="FAD dependent oxidoreductase" evidence="3">
    <location>
        <begin position="3"/>
        <end position="400"/>
    </location>
</feature>
<protein>
    <submittedName>
        <fullName evidence="4">D-amino acid dehydrogenase</fullName>
        <ecNumber evidence="4">1.4.99.-</ecNumber>
    </submittedName>
</protein>
<sequence>MHVLILGAGVTGLATARALAEEGHAVTVLDAEPRVGQGASFANGGQLSYSYVAPFAGPGVIGKVPHWMLDPDGPLRFRPQADPGQWAWLIAFLRACNPATAELTTRRLLLLSYLSRDLMRELAAREGFDFAFAPAGKLVLQPDEAAMAGARRQMELQAKWGTEQRALSREECLALEPALGHIAHRIAGGIHTVSEDAGDCRMFCEGLAASLARSNAGVTFRLGLRATQIIRAEGRVRGVMTSQGVIEADAVVLALGVGARALARPLGLDLPVYPLKGYSLTLPIQRDDAAPRISVTDSAAKLVYARIGRRLRVAGMADVVGYSTAFEEKRLTSLVRQARAAFPEATDWRELNPWAGLRPATPTGLPILGRAPGMEGLYLNLGQGSLGFTLAMGSAAVLAAEIAGRAPPIPLDGFRMGSMP</sequence>
<dbReference type="Proteomes" id="UP001305521">
    <property type="component" value="Chromosome"/>
</dbReference>
<proteinExistence type="inferred from homology"/>
<evidence type="ECO:0000259" key="3">
    <source>
        <dbReference type="Pfam" id="PF01266"/>
    </source>
</evidence>
<dbReference type="EC" id="1.4.99.-" evidence="4"/>
<dbReference type="PANTHER" id="PTHR13847:SF280">
    <property type="entry name" value="D-AMINO ACID DEHYDROGENASE"/>
    <property type="match status" value="1"/>
</dbReference>
<accession>A0ABZ0PK06</accession>